<evidence type="ECO:0000313" key="1">
    <source>
        <dbReference type="EMBL" id="SHO81154.1"/>
    </source>
</evidence>
<accession>A0A1W1EJW3</accession>
<sequence>MLQRTIFSTPIKEEFADLRKRELLTILLLAILLIATGVFPSSFTEIFNSNLELMLK</sequence>
<proteinExistence type="predicted"/>
<protein>
    <submittedName>
        <fullName evidence="1">Uncharacterized protein</fullName>
    </submittedName>
</protein>
<dbReference type="EMBL" id="FRYL01000031">
    <property type="protein sequence ID" value="SHO81154.1"/>
    <property type="molecule type" value="Genomic_DNA"/>
</dbReference>
<gene>
    <name evidence="1" type="ORF">MNB_SV-15-1538</name>
</gene>
<name>A0A1W1EJW3_9ZZZZ</name>
<dbReference type="AlphaFoldDB" id="A0A1W1EJW3"/>
<reference evidence="1" key="1">
    <citation type="submission" date="2016-10" db="EMBL/GenBank/DDBJ databases">
        <authorList>
            <person name="de Groot N.N."/>
        </authorList>
    </citation>
    <scope>NUCLEOTIDE SEQUENCE</scope>
</reference>
<organism evidence="1">
    <name type="scientific">hydrothermal vent metagenome</name>
    <dbReference type="NCBI Taxonomy" id="652676"/>
    <lineage>
        <taxon>unclassified sequences</taxon>
        <taxon>metagenomes</taxon>
        <taxon>ecological metagenomes</taxon>
    </lineage>
</organism>